<comment type="caution">
    <text evidence="1">The sequence shown here is derived from an EMBL/GenBank/DDBJ whole genome shotgun (WGS) entry which is preliminary data.</text>
</comment>
<dbReference type="Proteomes" id="UP000603453">
    <property type="component" value="Unassembled WGS sequence"/>
</dbReference>
<dbReference type="InterPro" id="IPR040521">
    <property type="entry name" value="KDZ"/>
</dbReference>
<evidence type="ECO:0000313" key="2">
    <source>
        <dbReference type="Proteomes" id="UP000603453"/>
    </source>
</evidence>
<dbReference type="EMBL" id="JAEPRD010000011">
    <property type="protein sequence ID" value="KAG2210599.1"/>
    <property type="molecule type" value="Genomic_DNA"/>
</dbReference>
<sequence length="451" mass="50945">MIPKFKVIKDVSVCYCSCKPLSEALILMGMFPASPTDPKNAIHLGLLGCFNEVRNTLKSSSEDIVVSNNFRTVFNMFNKLLLLTEEVVNERSLMKDQAMCCSACPSRDSIHPMDRIFITMDGCFSMKCKSKASPLDRLNLANTVKNAWVKPECVELYKNEKAPKDALINENTFKATCNGASYKSKLYPVKGIFTATCARHELTLKMVDMDSGEGFKYPLSVLHELFEEDKDSIKTPINLMYDIICILEKSLTTKFPYLTGNAVSPALIPKTFVEDIIDILINPTCSHPTVEACTQGTTLWRQDTVKPTQSLKRIQLRHCEFDEDYLGQLSSRLPSMLQFATFIGCSFGDSLMWSTDLDTDDKETVFIKVTKNKATSVFYKVSTNKLLAVSSFLEFETSKDDYMAHTIDIKKLAIKTPFMQFLLTDEPPIICDDKSYMNSPDFSLFYSDLYC</sequence>
<keyword evidence="2" id="KW-1185">Reference proteome</keyword>
<evidence type="ECO:0000313" key="1">
    <source>
        <dbReference type="EMBL" id="KAG2210599.1"/>
    </source>
</evidence>
<dbReference type="PANTHER" id="PTHR33096:SF1">
    <property type="entry name" value="CXC1-LIKE CYSTEINE CLUSTER ASSOCIATED WITH KDZ TRANSPOSASES DOMAIN-CONTAINING PROTEIN"/>
    <property type="match status" value="1"/>
</dbReference>
<name>A0A8H7RFR0_9FUNG</name>
<dbReference type="OrthoDB" id="2505730at2759"/>
<organism evidence="1 2">
    <name type="scientific">Mucor saturninus</name>
    <dbReference type="NCBI Taxonomy" id="64648"/>
    <lineage>
        <taxon>Eukaryota</taxon>
        <taxon>Fungi</taxon>
        <taxon>Fungi incertae sedis</taxon>
        <taxon>Mucoromycota</taxon>
        <taxon>Mucoromycotina</taxon>
        <taxon>Mucoromycetes</taxon>
        <taxon>Mucorales</taxon>
        <taxon>Mucorineae</taxon>
        <taxon>Mucoraceae</taxon>
        <taxon>Mucor</taxon>
    </lineage>
</organism>
<dbReference type="Pfam" id="PF18758">
    <property type="entry name" value="KDZ"/>
    <property type="match status" value="1"/>
</dbReference>
<dbReference type="AlphaFoldDB" id="A0A8H7RFR0"/>
<protein>
    <submittedName>
        <fullName evidence="1">Uncharacterized protein</fullName>
    </submittedName>
</protein>
<gene>
    <name evidence="1" type="ORF">INT47_002541</name>
</gene>
<proteinExistence type="predicted"/>
<accession>A0A8H7RFR0</accession>
<dbReference type="PANTHER" id="PTHR33096">
    <property type="entry name" value="CXC2 DOMAIN-CONTAINING PROTEIN"/>
    <property type="match status" value="1"/>
</dbReference>
<reference evidence="1" key="1">
    <citation type="submission" date="2020-12" db="EMBL/GenBank/DDBJ databases">
        <title>Metabolic potential, ecology and presence of endohyphal bacteria is reflected in genomic diversity of Mucoromycotina.</title>
        <authorList>
            <person name="Muszewska A."/>
            <person name="Okrasinska A."/>
            <person name="Steczkiewicz K."/>
            <person name="Drgas O."/>
            <person name="Orlowska M."/>
            <person name="Perlinska-Lenart U."/>
            <person name="Aleksandrzak-Piekarczyk T."/>
            <person name="Szatraj K."/>
            <person name="Zielenkiewicz U."/>
            <person name="Pilsyk S."/>
            <person name="Malc E."/>
            <person name="Mieczkowski P."/>
            <person name="Kruszewska J.S."/>
            <person name="Biernat P."/>
            <person name="Pawlowska J."/>
        </authorList>
    </citation>
    <scope>NUCLEOTIDE SEQUENCE</scope>
    <source>
        <strain evidence="1">WA0000017839</strain>
    </source>
</reference>